<dbReference type="PANTHER" id="PTHR43547">
    <property type="entry name" value="TWO-COMPONENT HISTIDINE KINASE"/>
    <property type="match status" value="1"/>
</dbReference>
<dbReference type="InterPro" id="IPR036097">
    <property type="entry name" value="HisK_dim/P_sf"/>
</dbReference>
<dbReference type="PANTHER" id="PTHR43547:SF2">
    <property type="entry name" value="HYBRID SIGNAL TRANSDUCTION HISTIDINE KINASE C"/>
    <property type="match status" value="1"/>
</dbReference>
<evidence type="ECO:0000256" key="2">
    <source>
        <dbReference type="PROSITE-ProRule" id="PRU00169"/>
    </source>
</evidence>
<name>A0A0N0LZ48_9GAMM</name>
<evidence type="ECO:0008006" key="7">
    <source>
        <dbReference type="Google" id="ProtNLM"/>
    </source>
</evidence>
<evidence type="ECO:0000313" key="5">
    <source>
        <dbReference type="EMBL" id="KPH62478.1"/>
    </source>
</evidence>
<evidence type="ECO:0000259" key="3">
    <source>
        <dbReference type="PROSITE" id="PS50109"/>
    </source>
</evidence>
<dbReference type="Gene3D" id="3.30.565.10">
    <property type="entry name" value="Histidine kinase-like ATPase, C-terminal domain"/>
    <property type="match status" value="1"/>
</dbReference>
<dbReference type="SMART" id="SM00448">
    <property type="entry name" value="REC"/>
    <property type="match status" value="1"/>
</dbReference>
<dbReference type="Pfam" id="PF02518">
    <property type="entry name" value="HATPase_c"/>
    <property type="match status" value="1"/>
</dbReference>
<dbReference type="PROSITE" id="PS50110">
    <property type="entry name" value="RESPONSE_REGULATORY"/>
    <property type="match status" value="1"/>
</dbReference>
<dbReference type="InterPro" id="IPR005467">
    <property type="entry name" value="His_kinase_dom"/>
</dbReference>
<comment type="caution">
    <text evidence="5">The sequence shown here is derived from an EMBL/GenBank/DDBJ whole genome shotgun (WGS) entry which is preliminary data.</text>
</comment>
<feature type="domain" description="Response regulatory" evidence="4">
    <location>
        <begin position="3"/>
        <end position="119"/>
    </location>
</feature>
<sequence>MANILIVDDIVENLHVLQLILKSENHTVRAATNAALALQLVEKKRPDIIITDIKMPVMSGIELCQTLKSKDESKHIPIIFVSAQTDTDNIVQALEAGGVDYLTKPFRPAEIVARVSTQIKLIEAHNLRVGQELSHAINQMVVGVAHEINTPLGTSITAVTHLKSIIESLMSSYMHKTLSATQLEAKLKDASESITLSENNLMRVAEFVNLLKMISRAKGPRKLKNTNLESFIKNILTLSQELYHGLTFNLQLNIHQSDFNLDTELLALVFNNLIQDSFTHAPQADKTQINIIITEKNDGFDILYSDNGNGLQGLSIEQLLKPFYTSKRGNSGHVGLSAPMVASIISGPLNGKYQITSSKNGIEWVIELPHLNA</sequence>
<dbReference type="SUPFAM" id="SSF55874">
    <property type="entry name" value="ATPase domain of HSP90 chaperone/DNA topoisomerase II/histidine kinase"/>
    <property type="match status" value="1"/>
</dbReference>
<dbReference type="Gene3D" id="1.10.287.130">
    <property type="match status" value="1"/>
</dbReference>
<organism evidence="5 6">
    <name type="scientific">Pseudoalteromonas porphyrae</name>
    <dbReference type="NCBI Taxonomy" id="187330"/>
    <lineage>
        <taxon>Bacteria</taxon>
        <taxon>Pseudomonadati</taxon>
        <taxon>Pseudomonadota</taxon>
        <taxon>Gammaproteobacteria</taxon>
        <taxon>Alteromonadales</taxon>
        <taxon>Pseudoalteromonadaceae</taxon>
        <taxon>Pseudoalteromonas</taxon>
    </lineage>
</organism>
<dbReference type="Gene3D" id="3.40.50.2300">
    <property type="match status" value="1"/>
</dbReference>
<dbReference type="SUPFAM" id="SSF52172">
    <property type="entry name" value="CheY-like"/>
    <property type="match status" value="1"/>
</dbReference>
<accession>A0A0N0LZ48</accession>
<dbReference type="Proteomes" id="UP000037848">
    <property type="component" value="Unassembled WGS sequence"/>
</dbReference>
<evidence type="ECO:0000256" key="1">
    <source>
        <dbReference type="ARBA" id="ARBA00022553"/>
    </source>
</evidence>
<dbReference type="STRING" id="187330.AMS58_04300"/>
<feature type="modified residue" description="4-aspartylphosphate" evidence="2">
    <location>
        <position position="52"/>
    </location>
</feature>
<keyword evidence="1 2" id="KW-0597">Phosphoprotein</keyword>
<evidence type="ECO:0000259" key="4">
    <source>
        <dbReference type="PROSITE" id="PS50110"/>
    </source>
</evidence>
<dbReference type="PROSITE" id="PS50109">
    <property type="entry name" value="HIS_KIN"/>
    <property type="match status" value="1"/>
</dbReference>
<dbReference type="CDD" id="cd00075">
    <property type="entry name" value="HATPase"/>
    <property type="match status" value="1"/>
</dbReference>
<protein>
    <recommendedName>
        <fullName evidence="7">Histidine kinase</fullName>
    </recommendedName>
</protein>
<dbReference type="GO" id="GO:0000155">
    <property type="term" value="F:phosphorelay sensor kinase activity"/>
    <property type="evidence" value="ECO:0007669"/>
    <property type="project" value="InterPro"/>
</dbReference>
<feature type="domain" description="Histidine kinase" evidence="3">
    <location>
        <begin position="143"/>
        <end position="372"/>
    </location>
</feature>
<dbReference type="PATRIC" id="fig|187330.3.peg.886"/>
<evidence type="ECO:0000313" key="6">
    <source>
        <dbReference type="Proteomes" id="UP000037848"/>
    </source>
</evidence>
<dbReference type="OrthoDB" id="8874570at2"/>
<dbReference type="EMBL" id="LHPH01000013">
    <property type="protein sequence ID" value="KPH62478.1"/>
    <property type="molecule type" value="Genomic_DNA"/>
</dbReference>
<dbReference type="AlphaFoldDB" id="A0A0N0LZ48"/>
<dbReference type="RefSeq" id="WP_054454664.1">
    <property type="nucleotide sequence ID" value="NZ_LHPH01000013.1"/>
</dbReference>
<keyword evidence="6" id="KW-1185">Reference proteome</keyword>
<gene>
    <name evidence="5" type="ORF">ADS77_12305</name>
</gene>
<dbReference type="Pfam" id="PF00072">
    <property type="entry name" value="Response_reg"/>
    <property type="match status" value="1"/>
</dbReference>
<reference evidence="5 6" key="1">
    <citation type="submission" date="2015-08" db="EMBL/GenBank/DDBJ databases">
        <title>Draft Genome Sequence of Pseudoalteromonas porphyrae UCD-SED14.</title>
        <authorList>
            <person name="Coil D.A."/>
            <person name="Jospin G."/>
            <person name="Lee R.D."/>
            <person name="Eisen J.A."/>
        </authorList>
    </citation>
    <scope>NUCLEOTIDE SEQUENCE [LARGE SCALE GENOMIC DNA]</scope>
    <source>
        <strain evidence="5 6">UCD-SED14</strain>
    </source>
</reference>
<dbReference type="InterPro" id="IPR001789">
    <property type="entry name" value="Sig_transdc_resp-reg_receiver"/>
</dbReference>
<dbReference type="SUPFAM" id="SSF47384">
    <property type="entry name" value="Homodimeric domain of signal transducing histidine kinase"/>
    <property type="match status" value="1"/>
</dbReference>
<proteinExistence type="predicted"/>
<dbReference type="InterPro" id="IPR036890">
    <property type="entry name" value="HATPase_C_sf"/>
</dbReference>
<dbReference type="InterPro" id="IPR003594">
    <property type="entry name" value="HATPase_dom"/>
</dbReference>
<dbReference type="InterPro" id="IPR011006">
    <property type="entry name" value="CheY-like_superfamily"/>
</dbReference>